<organism evidence="1 2">
    <name type="scientific">Pistacia integerrima</name>
    <dbReference type="NCBI Taxonomy" id="434235"/>
    <lineage>
        <taxon>Eukaryota</taxon>
        <taxon>Viridiplantae</taxon>
        <taxon>Streptophyta</taxon>
        <taxon>Embryophyta</taxon>
        <taxon>Tracheophyta</taxon>
        <taxon>Spermatophyta</taxon>
        <taxon>Magnoliopsida</taxon>
        <taxon>eudicotyledons</taxon>
        <taxon>Gunneridae</taxon>
        <taxon>Pentapetalae</taxon>
        <taxon>rosids</taxon>
        <taxon>malvids</taxon>
        <taxon>Sapindales</taxon>
        <taxon>Anacardiaceae</taxon>
        <taxon>Pistacia</taxon>
    </lineage>
</organism>
<accession>A0ACC0YMB1</accession>
<evidence type="ECO:0000313" key="1">
    <source>
        <dbReference type="EMBL" id="KAJ0039155.1"/>
    </source>
</evidence>
<reference evidence="2" key="1">
    <citation type="journal article" date="2023" name="G3 (Bethesda)">
        <title>Genome assembly and association tests identify interacting loci associated with vigor, precocity, and sex in interspecific pistachio rootstocks.</title>
        <authorList>
            <person name="Palmer W."/>
            <person name="Jacygrad E."/>
            <person name="Sagayaradj S."/>
            <person name="Cavanaugh K."/>
            <person name="Han R."/>
            <person name="Bertier L."/>
            <person name="Beede B."/>
            <person name="Kafkas S."/>
            <person name="Golino D."/>
            <person name="Preece J."/>
            <person name="Michelmore R."/>
        </authorList>
    </citation>
    <scope>NUCLEOTIDE SEQUENCE [LARGE SCALE GENOMIC DNA]</scope>
</reference>
<gene>
    <name evidence="1" type="ORF">Pint_22437</name>
</gene>
<comment type="caution">
    <text evidence="1">The sequence shown here is derived from an EMBL/GenBank/DDBJ whole genome shotgun (WGS) entry which is preliminary data.</text>
</comment>
<evidence type="ECO:0000313" key="2">
    <source>
        <dbReference type="Proteomes" id="UP001163603"/>
    </source>
</evidence>
<sequence>MLKNLVVLMDTRGGEGIKALVTIRKEDMTVFEGEEKLLEFAVVNPSLLN</sequence>
<keyword evidence="2" id="KW-1185">Reference proteome</keyword>
<dbReference type="Proteomes" id="UP001163603">
    <property type="component" value="Chromosome 6"/>
</dbReference>
<proteinExistence type="predicted"/>
<name>A0ACC0YMB1_9ROSI</name>
<dbReference type="EMBL" id="CM047741">
    <property type="protein sequence ID" value="KAJ0039155.1"/>
    <property type="molecule type" value="Genomic_DNA"/>
</dbReference>
<protein>
    <submittedName>
        <fullName evidence="1">Uncharacterized protein</fullName>
    </submittedName>
</protein>